<dbReference type="Proteomes" id="UP000199397">
    <property type="component" value="Unassembled WGS sequence"/>
</dbReference>
<dbReference type="NCBIfam" id="TIGR02095">
    <property type="entry name" value="glgA"/>
    <property type="match status" value="1"/>
</dbReference>
<dbReference type="AlphaFoldDB" id="A0A1H4FKK9"/>
<dbReference type="InterPro" id="IPR001296">
    <property type="entry name" value="Glyco_trans_1"/>
</dbReference>
<feature type="domain" description="Starch synthase catalytic" evidence="13">
    <location>
        <begin position="2"/>
        <end position="239"/>
    </location>
</feature>
<evidence type="ECO:0000256" key="6">
    <source>
        <dbReference type="ARBA" id="ARBA00019935"/>
    </source>
</evidence>
<comment type="pathway">
    <text evidence="3 11">Glycan biosynthesis; glycogen biosynthesis.</text>
</comment>
<name>A0A1H4FKK9_9GAMM</name>
<evidence type="ECO:0000256" key="7">
    <source>
        <dbReference type="ARBA" id="ARBA00022676"/>
    </source>
</evidence>
<comment type="catalytic activity">
    <reaction evidence="1 11">
        <text>[(1-&gt;4)-alpha-D-glucosyl](n) + ADP-alpha-D-glucose = [(1-&gt;4)-alpha-D-glucosyl](n+1) + ADP + H(+)</text>
        <dbReference type="Rhea" id="RHEA:18189"/>
        <dbReference type="Rhea" id="RHEA-COMP:9584"/>
        <dbReference type="Rhea" id="RHEA-COMP:9587"/>
        <dbReference type="ChEBI" id="CHEBI:15378"/>
        <dbReference type="ChEBI" id="CHEBI:15444"/>
        <dbReference type="ChEBI" id="CHEBI:57498"/>
        <dbReference type="ChEBI" id="CHEBI:456216"/>
        <dbReference type="EC" id="2.4.1.21"/>
    </reaction>
</comment>
<accession>A0A1H4FKK9</accession>
<evidence type="ECO:0000256" key="5">
    <source>
        <dbReference type="ARBA" id="ARBA00012588"/>
    </source>
</evidence>
<dbReference type="Pfam" id="PF00534">
    <property type="entry name" value="Glycos_transf_1"/>
    <property type="match status" value="1"/>
</dbReference>
<evidence type="ECO:0000256" key="8">
    <source>
        <dbReference type="ARBA" id="ARBA00022679"/>
    </source>
</evidence>
<keyword evidence="8 11" id="KW-0808">Transferase</keyword>
<dbReference type="EMBL" id="FNQP01000021">
    <property type="protein sequence ID" value="SEA97022.1"/>
    <property type="molecule type" value="Genomic_DNA"/>
</dbReference>
<dbReference type="RefSeq" id="WP_093069889.1">
    <property type="nucleotide sequence ID" value="NZ_FNQP01000021.1"/>
</dbReference>
<dbReference type="PANTHER" id="PTHR45825:SF11">
    <property type="entry name" value="ALPHA AMYLASE DOMAIN-CONTAINING PROTEIN"/>
    <property type="match status" value="1"/>
</dbReference>
<dbReference type="SUPFAM" id="SSF53756">
    <property type="entry name" value="UDP-Glycosyltransferase/glycogen phosphorylase"/>
    <property type="match status" value="1"/>
</dbReference>
<feature type="binding site" evidence="11">
    <location>
        <position position="15"/>
    </location>
    <ligand>
        <name>ADP-alpha-D-glucose</name>
        <dbReference type="ChEBI" id="CHEBI:57498"/>
    </ligand>
</feature>
<dbReference type="OrthoDB" id="9808590at2"/>
<evidence type="ECO:0000256" key="2">
    <source>
        <dbReference type="ARBA" id="ARBA00002764"/>
    </source>
</evidence>
<dbReference type="PANTHER" id="PTHR45825">
    <property type="entry name" value="GRANULE-BOUND STARCH SYNTHASE 1, CHLOROPLASTIC/AMYLOPLASTIC"/>
    <property type="match status" value="1"/>
</dbReference>
<protein>
    <recommendedName>
        <fullName evidence="6 11">Glycogen synthase</fullName>
        <ecNumber evidence="5 11">2.4.1.21</ecNumber>
    </recommendedName>
    <alternativeName>
        <fullName evidence="10 11">Starch [bacterial glycogen] synthase</fullName>
    </alternativeName>
</protein>
<proteinExistence type="inferred from homology"/>
<dbReference type="NCBIfam" id="NF001899">
    <property type="entry name" value="PRK00654.1-2"/>
    <property type="match status" value="1"/>
</dbReference>
<dbReference type="Pfam" id="PF08323">
    <property type="entry name" value="Glyco_transf_5"/>
    <property type="match status" value="1"/>
</dbReference>
<dbReference type="Gene3D" id="3.40.50.2000">
    <property type="entry name" value="Glycogen Phosphorylase B"/>
    <property type="match status" value="2"/>
</dbReference>
<dbReference type="InterPro" id="IPR013534">
    <property type="entry name" value="Starch_synth_cat_dom"/>
</dbReference>
<sequence>MKLLFVASEAYPLVKTGGLGDVAYSLPVALHKAEVDVRLLLPGYRDLLRKLRGVRILGWLELQGAGQMHTARILESQHPGYPFPLWIVDCPALFDRPGNPYLQPNGYDWADNAERYTVFARAAAELARDALQLDWTPDVVHAHDWQTGLVPAFLDMLPQRPQRIFTIHNLAYGGHFSQADFKLLELPSYWWSAEGAEFYGGFSMLKAGIVYADAVTTVSPTYAREICTPAFGYGMDGLLLSRRYKLHGILNGIDPDVWNPATDPYLPAHYSVEQIQPGKSLNKAALLQRFGAQNPAEHLAFPLLGMVSRLVEQKGVDLVINAIPGLLASTEARFVLIGAGHGYFEQRLLDLAAQHPERVFVFIGYDEQLAHLLEAGADIFLMPSRFEPCGLNQMYSLRYGTPPIVLHTGGLADTVVDSSPNHIAQGVANGFVFHDPITSALKGTILRAMDYFYQPAVWYQLQITGMKHAFGWDNSAAEYLTLYNKGATA</sequence>
<gene>
    <name evidence="11" type="primary">glgA</name>
    <name evidence="14" type="ORF">SAMN05660964_02975</name>
</gene>
<keyword evidence="7 11" id="KW-0328">Glycosyltransferase</keyword>
<dbReference type="EC" id="2.4.1.21" evidence="5 11"/>
<keyword evidence="9 11" id="KW-0320">Glycogen biosynthesis</keyword>
<evidence type="ECO:0000313" key="14">
    <source>
        <dbReference type="EMBL" id="SEA97022.1"/>
    </source>
</evidence>
<evidence type="ECO:0000313" key="15">
    <source>
        <dbReference type="Proteomes" id="UP000199397"/>
    </source>
</evidence>
<dbReference type="UniPathway" id="UPA00164"/>
<dbReference type="CDD" id="cd03791">
    <property type="entry name" value="GT5_Glycogen_synthase_DULL1-like"/>
    <property type="match status" value="1"/>
</dbReference>
<evidence type="ECO:0000256" key="9">
    <source>
        <dbReference type="ARBA" id="ARBA00023056"/>
    </source>
</evidence>
<evidence type="ECO:0000256" key="11">
    <source>
        <dbReference type="HAMAP-Rule" id="MF_00484"/>
    </source>
</evidence>
<dbReference type="GO" id="GO:0005978">
    <property type="term" value="P:glycogen biosynthetic process"/>
    <property type="evidence" value="ECO:0007669"/>
    <property type="project" value="UniProtKB-UniRule"/>
</dbReference>
<dbReference type="STRING" id="525918.SAMN05660964_02975"/>
<feature type="domain" description="Glycosyl transferase family 1" evidence="12">
    <location>
        <begin position="302"/>
        <end position="448"/>
    </location>
</feature>
<comment type="function">
    <text evidence="2 11">Synthesizes alpha-1,4-glucan chains using ADP-glucose.</text>
</comment>
<evidence type="ECO:0000259" key="12">
    <source>
        <dbReference type="Pfam" id="PF00534"/>
    </source>
</evidence>
<dbReference type="InterPro" id="IPR011835">
    <property type="entry name" value="GS/SS"/>
</dbReference>
<dbReference type="GO" id="GO:0009011">
    <property type="term" value="F:alpha-1,4-glucan glucosyltransferase (ADP-glucose donor) activity"/>
    <property type="evidence" value="ECO:0007669"/>
    <property type="project" value="UniProtKB-UniRule"/>
</dbReference>
<evidence type="ECO:0000259" key="13">
    <source>
        <dbReference type="Pfam" id="PF08323"/>
    </source>
</evidence>
<evidence type="ECO:0000256" key="3">
    <source>
        <dbReference type="ARBA" id="ARBA00004964"/>
    </source>
</evidence>
<evidence type="ECO:0000256" key="10">
    <source>
        <dbReference type="ARBA" id="ARBA00031722"/>
    </source>
</evidence>
<dbReference type="HAMAP" id="MF_00484">
    <property type="entry name" value="Glycogen_synth"/>
    <property type="match status" value="1"/>
</dbReference>
<evidence type="ECO:0000256" key="1">
    <source>
        <dbReference type="ARBA" id="ARBA00001478"/>
    </source>
</evidence>
<reference evidence="14 15" key="1">
    <citation type="submission" date="2016-10" db="EMBL/GenBank/DDBJ databases">
        <authorList>
            <person name="de Groot N.N."/>
        </authorList>
    </citation>
    <scope>NUCLEOTIDE SEQUENCE [LARGE SCALE GENOMIC DNA]</scope>
    <source>
        <strain evidence="14 15">DSM 21228</strain>
    </source>
</reference>
<keyword evidence="15" id="KW-1185">Reference proteome</keyword>
<organism evidence="14 15">
    <name type="scientific">Thiothrix caldifontis</name>
    <dbReference type="NCBI Taxonomy" id="525918"/>
    <lineage>
        <taxon>Bacteria</taxon>
        <taxon>Pseudomonadati</taxon>
        <taxon>Pseudomonadota</taxon>
        <taxon>Gammaproteobacteria</taxon>
        <taxon>Thiotrichales</taxon>
        <taxon>Thiotrichaceae</taxon>
        <taxon>Thiothrix</taxon>
    </lineage>
</organism>
<dbReference type="GO" id="GO:0004373">
    <property type="term" value="F:alpha-1,4-glucan glucosyltransferase (UDP-glucose donor) activity"/>
    <property type="evidence" value="ECO:0007669"/>
    <property type="project" value="InterPro"/>
</dbReference>
<evidence type="ECO:0000256" key="4">
    <source>
        <dbReference type="ARBA" id="ARBA00010281"/>
    </source>
</evidence>
<comment type="similarity">
    <text evidence="4 11">Belongs to the glycosyltransferase 1 family. Bacterial/plant glycogen synthase subfamily.</text>
</comment>